<dbReference type="RefSeq" id="WP_026025313.1">
    <property type="nucleotide sequence ID" value="NZ_AJYJ02000091.1"/>
</dbReference>
<proteinExistence type="predicted"/>
<reference evidence="1 2" key="1">
    <citation type="journal article" date="2012" name="Science">
        <title>Ecological populations of bacteria act as socially cohesive units of antibiotic production and resistance.</title>
        <authorList>
            <person name="Cordero O.X."/>
            <person name="Wildschutte H."/>
            <person name="Kirkup B."/>
            <person name="Proehl S."/>
            <person name="Ngo L."/>
            <person name="Hussain F."/>
            <person name="Le Roux F."/>
            <person name="Mincer T."/>
            <person name="Polz M.F."/>
        </authorList>
    </citation>
    <scope>NUCLEOTIDE SEQUENCE [LARGE SCALE GENOMIC DNA]</scope>
    <source>
        <strain evidence="1 2">5S-186</strain>
    </source>
</reference>
<keyword evidence="2" id="KW-1185">Reference proteome</keyword>
<dbReference type="Proteomes" id="UP000095059">
    <property type="component" value="Unassembled WGS sequence"/>
</dbReference>
<evidence type="ECO:0000313" key="2">
    <source>
        <dbReference type="Proteomes" id="UP000095059"/>
    </source>
</evidence>
<sequence>MIEFINKVKLFVVGAGAEMTHTNTEQEQIFLLELIEAYEKGLIVSVRLEGNKPPKAKTGQVVVEEKFCPVVKAL</sequence>
<evidence type="ECO:0000313" key="1">
    <source>
        <dbReference type="EMBL" id="OEF12772.1"/>
    </source>
</evidence>
<name>A0ABX3AW02_ALILO</name>
<dbReference type="EMBL" id="AJYJ02000091">
    <property type="protein sequence ID" value="OEF12772.1"/>
    <property type="molecule type" value="Genomic_DNA"/>
</dbReference>
<gene>
    <name evidence="1" type="ORF">A1Q5_08635</name>
</gene>
<protein>
    <submittedName>
        <fullName evidence="1">Uncharacterized protein</fullName>
    </submittedName>
</protein>
<accession>A0ABX3AW02</accession>
<comment type="caution">
    <text evidence="1">The sequence shown here is derived from an EMBL/GenBank/DDBJ whole genome shotgun (WGS) entry which is preliminary data.</text>
</comment>
<organism evidence="1 2">
    <name type="scientific">Aliivibrio logei 5S-186</name>
    <dbReference type="NCBI Taxonomy" id="626086"/>
    <lineage>
        <taxon>Bacteria</taxon>
        <taxon>Pseudomonadati</taxon>
        <taxon>Pseudomonadota</taxon>
        <taxon>Gammaproteobacteria</taxon>
        <taxon>Vibrionales</taxon>
        <taxon>Vibrionaceae</taxon>
        <taxon>Aliivibrio</taxon>
    </lineage>
</organism>